<feature type="transmembrane region" description="Helical" evidence="1">
    <location>
        <begin position="20"/>
        <end position="42"/>
    </location>
</feature>
<keyword evidence="1" id="KW-0472">Membrane</keyword>
<protein>
    <recommendedName>
        <fullName evidence="4">Type 4 fimbrial biogenesis protein PilX N-terminal domain-containing protein</fullName>
    </recommendedName>
</protein>
<dbReference type="STRING" id="1618665.UY55_C0001G0130"/>
<dbReference type="AlphaFoldDB" id="A0A0G1W9A4"/>
<name>A0A0G1W9A4_9BACT</name>
<keyword evidence="1" id="KW-0812">Transmembrane</keyword>
<keyword evidence="1" id="KW-1133">Transmembrane helix</keyword>
<accession>A0A0G1W9A4</accession>
<dbReference type="Proteomes" id="UP000034224">
    <property type="component" value="Unassembled WGS sequence"/>
</dbReference>
<organism evidence="2 3">
    <name type="scientific">Candidatus Jorgensenbacteria bacterium GW2011_GWB1_50_10</name>
    <dbReference type="NCBI Taxonomy" id="1618665"/>
    <lineage>
        <taxon>Bacteria</taxon>
        <taxon>Candidatus Joergenseniibacteriota</taxon>
    </lineage>
</organism>
<reference evidence="2 3" key="1">
    <citation type="journal article" date="2015" name="Nature">
        <title>rRNA introns, odd ribosomes, and small enigmatic genomes across a large radiation of phyla.</title>
        <authorList>
            <person name="Brown C.T."/>
            <person name="Hug L.A."/>
            <person name="Thomas B.C."/>
            <person name="Sharon I."/>
            <person name="Castelle C.J."/>
            <person name="Singh A."/>
            <person name="Wilkins M.J."/>
            <person name="Williams K.H."/>
            <person name="Banfield J.F."/>
        </authorList>
    </citation>
    <scope>NUCLEOTIDE SEQUENCE [LARGE SCALE GENOMIC DNA]</scope>
</reference>
<sequence>MIQNSKFKIKNSQRGQVMILSVMMLGGIMLSGAAIAGLLMLYQIKSANDAVNSAKAIFAADAGLESVTWCILKGAGTSACVDGIVPIVFDDSTVSINAKSQTVGSEIIITSRGYGASGKAVRILETIFETGP</sequence>
<gene>
    <name evidence="2" type="ORF">UY55_C0001G0130</name>
</gene>
<evidence type="ECO:0008006" key="4">
    <source>
        <dbReference type="Google" id="ProtNLM"/>
    </source>
</evidence>
<dbReference type="EMBL" id="LCQK01000001">
    <property type="protein sequence ID" value="KKW15376.1"/>
    <property type="molecule type" value="Genomic_DNA"/>
</dbReference>
<evidence type="ECO:0000313" key="2">
    <source>
        <dbReference type="EMBL" id="KKW15376.1"/>
    </source>
</evidence>
<comment type="caution">
    <text evidence="2">The sequence shown here is derived from an EMBL/GenBank/DDBJ whole genome shotgun (WGS) entry which is preliminary data.</text>
</comment>
<proteinExistence type="predicted"/>
<evidence type="ECO:0000256" key="1">
    <source>
        <dbReference type="SAM" id="Phobius"/>
    </source>
</evidence>
<evidence type="ECO:0000313" key="3">
    <source>
        <dbReference type="Proteomes" id="UP000034224"/>
    </source>
</evidence>